<accession>A0A9X2Q0S4</accession>
<sequence length="229" mass="24900">MKLAVFGATGGTGRQFIAQATEAGHRIRALTRSPEKLSGRDAVVPVEGNVLDPDDARRPVEGTDAAVCILGRTKNNPADVVSQGTAHILDAMQRYDVRRLVVVTSIGLGASVTNLPWYGRLANATVLQDLMADKARQEELVMQSRLDWTIVRPGGLTDGSRTGDYVHGADLDAEAAPIPRADVADFLLTVLERDLYVRKAPLVTTREGVDLAFLWQQMRDVTTRLLWGA</sequence>
<dbReference type="Gene3D" id="3.40.50.720">
    <property type="entry name" value="NAD(P)-binding Rossmann-like Domain"/>
    <property type="match status" value="1"/>
</dbReference>
<name>A0A9X2Q0S4_9BACT</name>
<dbReference type="SUPFAM" id="SSF51735">
    <property type="entry name" value="NAD(P)-binding Rossmann-fold domains"/>
    <property type="match status" value="1"/>
</dbReference>
<dbReference type="Pfam" id="PF13460">
    <property type="entry name" value="NAD_binding_10"/>
    <property type="match status" value="1"/>
</dbReference>
<dbReference type="InterPro" id="IPR016040">
    <property type="entry name" value="NAD(P)-bd_dom"/>
</dbReference>
<dbReference type="Proteomes" id="UP001155027">
    <property type="component" value="Unassembled WGS sequence"/>
</dbReference>
<evidence type="ECO:0000259" key="1">
    <source>
        <dbReference type="Pfam" id="PF13460"/>
    </source>
</evidence>
<feature type="domain" description="NAD(P)-binding" evidence="1">
    <location>
        <begin position="7"/>
        <end position="193"/>
    </location>
</feature>
<organism evidence="2 3">
    <name type="scientific">Salinibacter ruber</name>
    <dbReference type="NCBI Taxonomy" id="146919"/>
    <lineage>
        <taxon>Bacteria</taxon>
        <taxon>Pseudomonadati</taxon>
        <taxon>Rhodothermota</taxon>
        <taxon>Rhodothermia</taxon>
        <taxon>Rhodothermales</taxon>
        <taxon>Salinibacteraceae</taxon>
        <taxon>Salinibacter</taxon>
    </lineage>
</organism>
<reference evidence="2" key="1">
    <citation type="submission" date="2022-08" db="EMBL/GenBank/DDBJ databases">
        <title>Genomic Encyclopedia of Type Strains, Phase V (KMG-V): Genome sequencing to study the core and pangenomes of soil and plant-associated prokaryotes.</title>
        <authorList>
            <person name="Whitman W."/>
        </authorList>
    </citation>
    <scope>NUCLEOTIDE SEQUENCE</scope>
    <source>
        <strain evidence="2">0</strain>
    </source>
</reference>
<dbReference type="RefSeq" id="WP_259079149.1">
    <property type="nucleotide sequence ID" value="NZ_JANTZP010000001.1"/>
</dbReference>
<dbReference type="AlphaFoldDB" id="A0A9X2Q0S4"/>
<protein>
    <submittedName>
        <fullName evidence="2">Uncharacterized protein YbjT (DUF2867 family)</fullName>
    </submittedName>
</protein>
<dbReference type="EMBL" id="JANUAU010000001">
    <property type="protein sequence ID" value="MCS3676285.1"/>
    <property type="molecule type" value="Genomic_DNA"/>
</dbReference>
<evidence type="ECO:0000313" key="2">
    <source>
        <dbReference type="EMBL" id="MCS3676285.1"/>
    </source>
</evidence>
<dbReference type="PANTHER" id="PTHR15020:SF50">
    <property type="entry name" value="UPF0659 PROTEIN YMR090W"/>
    <property type="match status" value="1"/>
</dbReference>
<evidence type="ECO:0000313" key="3">
    <source>
        <dbReference type="Proteomes" id="UP001155027"/>
    </source>
</evidence>
<dbReference type="PANTHER" id="PTHR15020">
    <property type="entry name" value="FLAVIN REDUCTASE-RELATED"/>
    <property type="match status" value="1"/>
</dbReference>
<gene>
    <name evidence="2" type="ORF">GGP71_000181</name>
</gene>
<comment type="caution">
    <text evidence="2">The sequence shown here is derived from an EMBL/GenBank/DDBJ whole genome shotgun (WGS) entry which is preliminary data.</text>
</comment>
<dbReference type="InterPro" id="IPR036291">
    <property type="entry name" value="NAD(P)-bd_dom_sf"/>
</dbReference>
<proteinExistence type="predicted"/>